<evidence type="ECO:0000256" key="4">
    <source>
        <dbReference type="ARBA" id="ARBA00022452"/>
    </source>
</evidence>
<comment type="similarity">
    <text evidence="2 14 15">Belongs to the TonB-dependent receptor family.</text>
</comment>
<protein>
    <submittedName>
        <fullName evidence="18">Iron complex outermembrane recepter protein</fullName>
    </submittedName>
</protein>
<dbReference type="Pfam" id="PF07715">
    <property type="entry name" value="Plug"/>
    <property type="match status" value="1"/>
</dbReference>
<proteinExistence type="inferred from homology"/>
<evidence type="ECO:0000313" key="19">
    <source>
        <dbReference type="Proteomes" id="UP000198598"/>
    </source>
</evidence>
<dbReference type="Pfam" id="PF00593">
    <property type="entry name" value="TonB_dep_Rec_b-barrel"/>
    <property type="match status" value="1"/>
</dbReference>
<dbReference type="SUPFAM" id="SSF49452">
    <property type="entry name" value="Starch-binding domain-like"/>
    <property type="match status" value="1"/>
</dbReference>
<feature type="domain" description="TonB-dependent receptor-like beta-barrel" evidence="16">
    <location>
        <begin position="335"/>
        <end position="762"/>
    </location>
</feature>
<evidence type="ECO:0000256" key="10">
    <source>
        <dbReference type="ARBA" id="ARBA00023077"/>
    </source>
</evidence>
<evidence type="ECO:0000256" key="12">
    <source>
        <dbReference type="ARBA" id="ARBA00023170"/>
    </source>
</evidence>
<name>A0A1I1GNG6_9BACT</name>
<comment type="subcellular location">
    <subcellularLocation>
        <location evidence="1 14">Cell outer membrane</location>
        <topology evidence="1 14">Multi-pass membrane protein</topology>
    </subcellularLocation>
</comment>
<evidence type="ECO:0000256" key="11">
    <source>
        <dbReference type="ARBA" id="ARBA00023136"/>
    </source>
</evidence>
<evidence type="ECO:0000256" key="14">
    <source>
        <dbReference type="PROSITE-ProRule" id="PRU01360"/>
    </source>
</evidence>
<evidence type="ECO:0000256" key="6">
    <source>
        <dbReference type="ARBA" id="ARBA00022692"/>
    </source>
</evidence>
<keyword evidence="12" id="KW-0675">Receptor</keyword>
<keyword evidence="9" id="KW-0406">Ion transport</keyword>
<dbReference type="PANTHER" id="PTHR32552">
    <property type="entry name" value="FERRICHROME IRON RECEPTOR-RELATED"/>
    <property type="match status" value="1"/>
</dbReference>
<feature type="domain" description="TonB-dependent receptor plug" evidence="17">
    <location>
        <begin position="152"/>
        <end position="240"/>
    </location>
</feature>
<keyword evidence="5" id="KW-0410">Iron transport</keyword>
<evidence type="ECO:0000256" key="13">
    <source>
        <dbReference type="ARBA" id="ARBA00023237"/>
    </source>
</evidence>
<evidence type="ECO:0000256" key="15">
    <source>
        <dbReference type="RuleBase" id="RU003357"/>
    </source>
</evidence>
<dbReference type="GO" id="GO:0009279">
    <property type="term" value="C:cell outer membrane"/>
    <property type="evidence" value="ECO:0007669"/>
    <property type="project" value="UniProtKB-SubCell"/>
</dbReference>
<evidence type="ECO:0000259" key="17">
    <source>
        <dbReference type="Pfam" id="PF07715"/>
    </source>
</evidence>
<dbReference type="InterPro" id="IPR036942">
    <property type="entry name" value="Beta-barrel_TonB_sf"/>
</dbReference>
<dbReference type="RefSeq" id="WP_093822831.1">
    <property type="nucleotide sequence ID" value="NZ_FOLQ01000001.1"/>
</dbReference>
<dbReference type="AlphaFoldDB" id="A0A1I1GNG6"/>
<dbReference type="GO" id="GO:0015891">
    <property type="term" value="P:siderophore transport"/>
    <property type="evidence" value="ECO:0007669"/>
    <property type="project" value="InterPro"/>
</dbReference>
<dbReference type="CDD" id="cd01347">
    <property type="entry name" value="ligand_gated_channel"/>
    <property type="match status" value="1"/>
</dbReference>
<reference evidence="18 19" key="1">
    <citation type="submission" date="2016-10" db="EMBL/GenBank/DDBJ databases">
        <authorList>
            <person name="de Groot N.N."/>
        </authorList>
    </citation>
    <scope>NUCLEOTIDE SEQUENCE [LARGE SCALE GENOMIC DNA]</scope>
    <source>
        <strain evidence="18 19">DSM 26130</strain>
    </source>
</reference>
<keyword evidence="19" id="KW-1185">Reference proteome</keyword>
<dbReference type="InterPro" id="IPR012910">
    <property type="entry name" value="Plug_dom"/>
</dbReference>
<evidence type="ECO:0000256" key="1">
    <source>
        <dbReference type="ARBA" id="ARBA00004571"/>
    </source>
</evidence>
<evidence type="ECO:0000256" key="8">
    <source>
        <dbReference type="ARBA" id="ARBA00023004"/>
    </source>
</evidence>
<keyword evidence="11 14" id="KW-0472">Membrane</keyword>
<dbReference type="PANTHER" id="PTHR32552:SF68">
    <property type="entry name" value="FERRICHROME OUTER MEMBRANE TRANSPORTER_PHAGE RECEPTOR"/>
    <property type="match status" value="1"/>
</dbReference>
<evidence type="ECO:0000259" key="16">
    <source>
        <dbReference type="Pfam" id="PF00593"/>
    </source>
</evidence>
<dbReference type="NCBIfam" id="TIGR01783">
    <property type="entry name" value="TonB-siderophor"/>
    <property type="match status" value="1"/>
</dbReference>
<keyword evidence="10 15" id="KW-0798">TonB box</keyword>
<dbReference type="Gene3D" id="2.60.40.1120">
    <property type="entry name" value="Carboxypeptidase-like, regulatory domain"/>
    <property type="match status" value="1"/>
</dbReference>
<dbReference type="GO" id="GO:0038023">
    <property type="term" value="F:signaling receptor activity"/>
    <property type="evidence" value="ECO:0007669"/>
    <property type="project" value="InterPro"/>
</dbReference>
<keyword evidence="8" id="KW-0408">Iron</keyword>
<dbReference type="InterPro" id="IPR010105">
    <property type="entry name" value="TonB_sidphr_rcpt"/>
</dbReference>
<dbReference type="InterPro" id="IPR013784">
    <property type="entry name" value="Carb-bd-like_fold"/>
</dbReference>
<evidence type="ECO:0000256" key="3">
    <source>
        <dbReference type="ARBA" id="ARBA00022448"/>
    </source>
</evidence>
<keyword evidence="7" id="KW-0732">Signal</keyword>
<evidence type="ECO:0000256" key="2">
    <source>
        <dbReference type="ARBA" id="ARBA00009810"/>
    </source>
</evidence>
<dbReference type="InterPro" id="IPR039426">
    <property type="entry name" value="TonB-dep_rcpt-like"/>
</dbReference>
<accession>A0A1I1GNG6</accession>
<dbReference type="InterPro" id="IPR000531">
    <property type="entry name" value="Beta-barrel_TonB"/>
</dbReference>
<dbReference type="OrthoDB" id="9758472at2"/>
<evidence type="ECO:0000256" key="5">
    <source>
        <dbReference type="ARBA" id="ARBA00022496"/>
    </source>
</evidence>
<keyword evidence="6 14" id="KW-0812">Transmembrane</keyword>
<keyword evidence="3 14" id="KW-0813">Transport</keyword>
<dbReference type="GO" id="GO:0030246">
    <property type="term" value="F:carbohydrate binding"/>
    <property type="evidence" value="ECO:0007669"/>
    <property type="project" value="InterPro"/>
</dbReference>
<dbReference type="Proteomes" id="UP000198598">
    <property type="component" value="Unassembled WGS sequence"/>
</dbReference>
<keyword evidence="4 14" id="KW-1134">Transmembrane beta strand</keyword>
<dbReference type="Pfam" id="PF13715">
    <property type="entry name" value="CarbopepD_reg_2"/>
    <property type="match status" value="1"/>
</dbReference>
<gene>
    <name evidence="18" type="ORF">SAMN05216167_101466</name>
</gene>
<evidence type="ECO:0000256" key="9">
    <source>
        <dbReference type="ARBA" id="ARBA00023065"/>
    </source>
</evidence>
<dbReference type="SUPFAM" id="SSF56935">
    <property type="entry name" value="Porins"/>
    <property type="match status" value="1"/>
</dbReference>
<keyword evidence="13 14" id="KW-0998">Cell outer membrane</keyword>
<evidence type="ECO:0000256" key="7">
    <source>
        <dbReference type="ARBA" id="ARBA00022729"/>
    </source>
</evidence>
<sequence>MKQFTYYGRTGSRSVCLFIALFLSLNFTYADTRLFEAGRGNVRGLVQTADGKPAGFVNVSIKGLSKGTITNEDGSYLIKNVSEGAHTVVVQLVGYAPVELNVDVVANEMTSIPAISLNEDSNILQEVLVRGNGNKFANKESDFVARLPIKNLENPQVYTAVNKELISEQVVTDFKDALRNVPGVAPNNNPAGGTGATIRGFNATTTIRNGMAVQIYQSDVINLERVEVIKGPSGTLFGSSLISFGGLINQVTKKPFDTFKGEVSYTAGSYELTRFTADINTPLNADKTVLFRVNAAAHSEGSFQNFGHNRRFTVTPSLSYKVDDRLSFSFDAELNSTNRSTVAFYQTLNRTSYRNFKDIPVDIRTSLGGENIDADLTSLNYMAGAKYVINSQWTSQTNLAVGNNRIEHSNQIYPNWTSDTTFNRNVFNYGPRIFTSINAQQNFVGNFQIGGMQNRLLAGIDIFSSTSQLRFTNVGTYDIVNTKRAIPGMVLEKIDALIATKVNTNSETKLSTYSAYASDVLNLSKRLIVMLSLRVDRFVNNPSITDGVAATNNYEQTALSPKFGFVYQLVPDQLSFFGNYMNGFQNVAPVVQPDGATSVFKPLNANQWEVGLKAEAFNRKLNGSISYYDIAINNATRLENNFTLQDGSQKSKGYEIELIANPVTGLNIVAGYSKNENKVTKAADYVGNYVAQMPTDFVNLWLSYKFSGQALKNLGLGIGGNYVSDCYFDPANIITIPSYTLLNASVFYDQPKWRITFKGNNLTNQAYFSNYGLPQPLKQFTGSLTFKF</sequence>
<organism evidence="18 19">
    <name type="scientific">Spirosoma endophyticum</name>
    <dbReference type="NCBI Taxonomy" id="662367"/>
    <lineage>
        <taxon>Bacteria</taxon>
        <taxon>Pseudomonadati</taxon>
        <taxon>Bacteroidota</taxon>
        <taxon>Cytophagia</taxon>
        <taxon>Cytophagales</taxon>
        <taxon>Cytophagaceae</taxon>
        <taxon>Spirosoma</taxon>
    </lineage>
</organism>
<evidence type="ECO:0000313" key="18">
    <source>
        <dbReference type="EMBL" id="SFC10660.1"/>
    </source>
</evidence>
<dbReference type="EMBL" id="FOLQ01000001">
    <property type="protein sequence ID" value="SFC10660.1"/>
    <property type="molecule type" value="Genomic_DNA"/>
</dbReference>
<dbReference type="Gene3D" id="2.40.170.20">
    <property type="entry name" value="TonB-dependent receptor, beta-barrel domain"/>
    <property type="match status" value="1"/>
</dbReference>
<dbReference type="GO" id="GO:0015344">
    <property type="term" value="F:siderophore uptake transmembrane transporter activity"/>
    <property type="evidence" value="ECO:0007669"/>
    <property type="project" value="TreeGrafter"/>
</dbReference>
<dbReference type="STRING" id="662367.SAMN05216167_101466"/>
<dbReference type="Gene3D" id="2.170.130.10">
    <property type="entry name" value="TonB-dependent receptor, plug domain"/>
    <property type="match status" value="1"/>
</dbReference>
<dbReference type="PROSITE" id="PS52016">
    <property type="entry name" value="TONB_DEPENDENT_REC_3"/>
    <property type="match status" value="1"/>
</dbReference>
<dbReference type="InterPro" id="IPR037066">
    <property type="entry name" value="Plug_dom_sf"/>
</dbReference>